<feature type="compositionally biased region" description="Polar residues" evidence="4">
    <location>
        <begin position="199"/>
        <end position="227"/>
    </location>
</feature>
<evidence type="ECO:0000256" key="4">
    <source>
        <dbReference type="SAM" id="MobiDB-lite"/>
    </source>
</evidence>
<dbReference type="Gene3D" id="1.10.150.60">
    <property type="entry name" value="ARID DNA-binding domain"/>
    <property type="match status" value="1"/>
</dbReference>
<evidence type="ECO:0000256" key="1">
    <source>
        <dbReference type="ARBA" id="ARBA00023015"/>
    </source>
</evidence>
<proteinExistence type="predicted"/>
<dbReference type="Pfam" id="PF01388">
    <property type="entry name" value="ARID"/>
    <property type="match status" value="1"/>
</dbReference>
<dbReference type="AlphaFoldDB" id="A0A2T9Y8N1"/>
<dbReference type="OrthoDB" id="338531at2759"/>
<evidence type="ECO:0000259" key="5">
    <source>
        <dbReference type="PROSITE" id="PS51011"/>
    </source>
</evidence>
<dbReference type="InterPro" id="IPR052406">
    <property type="entry name" value="Chromatin_Remodeling_Comp"/>
</dbReference>
<dbReference type="PROSITE" id="PS51011">
    <property type="entry name" value="ARID"/>
    <property type="match status" value="1"/>
</dbReference>
<dbReference type="PANTHER" id="PTHR22970:SF14">
    <property type="entry name" value="AT-RICH INTERACTIVE DOMAIN-CONTAINING PROTEIN 2"/>
    <property type="match status" value="1"/>
</dbReference>
<comment type="caution">
    <text evidence="6">The sequence shown here is derived from an EMBL/GenBank/DDBJ whole genome shotgun (WGS) entry which is preliminary data.</text>
</comment>
<feature type="domain" description="ARID" evidence="5">
    <location>
        <begin position="19"/>
        <end position="111"/>
    </location>
</feature>
<dbReference type="InterPro" id="IPR001606">
    <property type="entry name" value="ARID_dom"/>
</dbReference>
<feature type="compositionally biased region" description="Low complexity" evidence="4">
    <location>
        <begin position="234"/>
        <end position="244"/>
    </location>
</feature>
<accession>A0A2T9Y8N1</accession>
<sequence>MSEVISRSTAIPTNETDESANCNEFILQLNAFHQKFGTGFLPILLNEAQRLDLFKLYRLVTIKGGYQVFNQQDCWNLLCKPYGLPNTANNFVSNIKNVYMNYLSGFEDARRLKRQIDAQNSISALKNIPYAQPLQQNTPNQPPYAQTHNLNTFKDTPTFLKKNSFNDSSTPINVNNLKSEPYKELNSLQKPSFISNGYSNQSLPINSGHDTTNHSNFANKQPKQFQKAQRKSDSSFSSKIKSFSQLPSKNNTKDQTNRNLASTSTNAAAADSIKKLENSLFGNSLNVLDFFGGPSCKIVLALSSHLPNEIEWSIKQLLQFSTYCNEDYCLKTFAPFMLDELVDLLEICRKNLVKTENTFANYKNTKNHETLQCICADFEFSEDEFFDETDESDQDNCTFNFQKLIDCKDHYSQSKMYEQLALDIILILRNLAIASTKNATYFNGNSFLLKEINYWFKDNSDFFDIGTESKILFLEFIETLIPYAKGSELLKYVFFWEFCLNEFLESNDLYLISLSARYISNFWIKTGFSGLDDQLSDLDIFNHSLNLSSIVSRCFRILVSGGQIENELQDNLCHLLLSIVVRETNMLQKIIDQNEPLNRQPWSSSLGDSFDQQIILVTTLQYNIFKVYTQGSTSNASELLCNIYNQTFEIKSKEYQNIISSCHNILNSMFKIIIKLLYWAEAFENFLKITECKSSKSSKVLSVNFFKEKTLEASSDISVNIEPKYQYGNYSQDINNSSPNIFGFQSRNQKSTENNFAKFSKVYLCTEYLIKLTEIAIDIPTESAKEFITIFKV</sequence>
<dbReference type="Proteomes" id="UP000245383">
    <property type="component" value="Unassembled WGS sequence"/>
</dbReference>
<dbReference type="GO" id="GO:0003677">
    <property type="term" value="F:DNA binding"/>
    <property type="evidence" value="ECO:0007669"/>
    <property type="project" value="InterPro"/>
</dbReference>
<keyword evidence="1" id="KW-0805">Transcription regulation</keyword>
<keyword evidence="3" id="KW-0539">Nucleus</keyword>
<dbReference type="EMBL" id="MBFR01000366">
    <property type="protein sequence ID" value="PVU88691.1"/>
    <property type="molecule type" value="Genomic_DNA"/>
</dbReference>
<name>A0A2T9Y8N1_9FUNG</name>
<keyword evidence="7" id="KW-1185">Reference proteome</keyword>
<evidence type="ECO:0000256" key="2">
    <source>
        <dbReference type="ARBA" id="ARBA00023163"/>
    </source>
</evidence>
<organism evidence="6 7">
    <name type="scientific">Smittium simulii</name>
    <dbReference type="NCBI Taxonomy" id="133385"/>
    <lineage>
        <taxon>Eukaryota</taxon>
        <taxon>Fungi</taxon>
        <taxon>Fungi incertae sedis</taxon>
        <taxon>Zoopagomycota</taxon>
        <taxon>Kickxellomycotina</taxon>
        <taxon>Harpellomycetes</taxon>
        <taxon>Harpellales</taxon>
        <taxon>Legeriomycetaceae</taxon>
        <taxon>Smittium</taxon>
    </lineage>
</organism>
<dbReference type="InterPro" id="IPR036431">
    <property type="entry name" value="ARID_dom_sf"/>
</dbReference>
<reference evidence="6 7" key="1">
    <citation type="journal article" date="2018" name="MBio">
        <title>Comparative Genomics Reveals the Core Gene Toolbox for the Fungus-Insect Symbiosis.</title>
        <authorList>
            <person name="Wang Y."/>
            <person name="Stata M."/>
            <person name="Wang W."/>
            <person name="Stajich J.E."/>
            <person name="White M.M."/>
            <person name="Moncalvo J.M."/>
        </authorList>
    </citation>
    <scope>NUCLEOTIDE SEQUENCE [LARGE SCALE GENOMIC DNA]</scope>
    <source>
        <strain evidence="6 7">SWE-8-4</strain>
    </source>
</reference>
<dbReference type="PANTHER" id="PTHR22970">
    <property type="entry name" value="AT-RICH INTERACTIVE DOMAIN-CONTAINING PROTEIN 2"/>
    <property type="match status" value="1"/>
</dbReference>
<evidence type="ECO:0000313" key="7">
    <source>
        <dbReference type="Proteomes" id="UP000245383"/>
    </source>
</evidence>
<gene>
    <name evidence="6" type="ORF">BB561_005740</name>
</gene>
<evidence type="ECO:0000256" key="3">
    <source>
        <dbReference type="ARBA" id="ARBA00023242"/>
    </source>
</evidence>
<dbReference type="SMART" id="SM00501">
    <property type="entry name" value="BRIGHT"/>
    <property type="match status" value="1"/>
</dbReference>
<evidence type="ECO:0000313" key="6">
    <source>
        <dbReference type="EMBL" id="PVU88691.1"/>
    </source>
</evidence>
<dbReference type="SUPFAM" id="SSF46774">
    <property type="entry name" value="ARID-like"/>
    <property type="match status" value="1"/>
</dbReference>
<feature type="region of interest" description="Disordered" evidence="4">
    <location>
        <begin position="199"/>
        <end position="264"/>
    </location>
</feature>
<dbReference type="CDD" id="cd16100">
    <property type="entry name" value="ARID"/>
    <property type="match status" value="1"/>
</dbReference>
<protein>
    <recommendedName>
        <fullName evidence="5">ARID domain-containing protein</fullName>
    </recommendedName>
</protein>
<dbReference type="SMART" id="SM01014">
    <property type="entry name" value="ARID"/>
    <property type="match status" value="1"/>
</dbReference>
<keyword evidence="2" id="KW-0804">Transcription</keyword>
<dbReference type="STRING" id="133385.A0A2T9Y8N1"/>